<feature type="non-terminal residue" evidence="1">
    <location>
        <position position="38"/>
    </location>
</feature>
<reference evidence="1" key="2">
    <citation type="submission" date="2016-06" db="EMBL/GenBank/DDBJ databases">
        <title>The genome of a short-lived fish provides insights into sex chromosome evolution and the genetic control of aging.</title>
        <authorList>
            <person name="Reichwald K."/>
            <person name="Felder M."/>
            <person name="Petzold A."/>
            <person name="Koch P."/>
            <person name="Groth M."/>
            <person name="Platzer M."/>
        </authorList>
    </citation>
    <scope>NUCLEOTIDE SEQUENCE</scope>
    <source>
        <tissue evidence="1">Brain</tissue>
    </source>
</reference>
<protein>
    <submittedName>
        <fullName evidence="1">Neuromedin S</fullName>
    </submittedName>
</protein>
<organism evidence="1">
    <name type="scientific">Iconisemion striatum</name>
    <dbReference type="NCBI Taxonomy" id="60296"/>
    <lineage>
        <taxon>Eukaryota</taxon>
        <taxon>Metazoa</taxon>
        <taxon>Chordata</taxon>
        <taxon>Craniata</taxon>
        <taxon>Vertebrata</taxon>
        <taxon>Euteleostomi</taxon>
        <taxon>Actinopterygii</taxon>
        <taxon>Neopterygii</taxon>
        <taxon>Teleostei</taxon>
        <taxon>Neoteleostei</taxon>
        <taxon>Acanthomorphata</taxon>
        <taxon>Ovalentaria</taxon>
        <taxon>Atherinomorphae</taxon>
        <taxon>Cyprinodontiformes</taxon>
        <taxon>Nothobranchiidae</taxon>
        <taxon>Iconisemion</taxon>
    </lineage>
</organism>
<evidence type="ECO:0000313" key="1">
    <source>
        <dbReference type="EMBL" id="SBP16035.1"/>
    </source>
</evidence>
<accession>A0A1A7XDV3</accession>
<dbReference type="AlphaFoldDB" id="A0A1A7XDV3"/>
<dbReference type="EMBL" id="HADW01014635">
    <property type="protein sequence ID" value="SBP16035.1"/>
    <property type="molecule type" value="Transcribed_RNA"/>
</dbReference>
<name>A0A1A7XDV3_9TELE</name>
<reference evidence="1" key="1">
    <citation type="submission" date="2016-05" db="EMBL/GenBank/DDBJ databases">
        <authorList>
            <person name="Lavstsen T."/>
            <person name="Jespersen J.S."/>
        </authorList>
    </citation>
    <scope>NUCLEOTIDE SEQUENCE</scope>
    <source>
        <tissue evidence="1">Brain</tissue>
    </source>
</reference>
<feature type="non-terminal residue" evidence="1">
    <location>
        <position position="1"/>
    </location>
</feature>
<proteinExistence type="predicted"/>
<sequence length="38" mass="4090">FDYLNMCPNSLASVGGSCAVRHYVGFIVCYETINKCGG</sequence>
<gene>
    <name evidence="1" type="primary">NMS</name>
</gene>